<evidence type="ECO:0000313" key="1">
    <source>
        <dbReference type="EMBL" id="GBP40821.1"/>
    </source>
</evidence>
<reference evidence="1 2" key="1">
    <citation type="journal article" date="2019" name="Commun. Biol.">
        <title>The bagworm genome reveals a unique fibroin gene that provides high tensile strength.</title>
        <authorList>
            <person name="Kono N."/>
            <person name="Nakamura H."/>
            <person name="Ohtoshi R."/>
            <person name="Tomita M."/>
            <person name="Numata K."/>
            <person name="Arakawa K."/>
        </authorList>
    </citation>
    <scope>NUCLEOTIDE SEQUENCE [LARGE SCALE GENOMIC DNA]</scope>
</reference>
<organism evidence="1 2">
    <name type="scientific">Eumeta variegata</name>
    <name type="common">Bagworm moth</name>
    <name type="synonym">Eumeta japonica</name>
    <dbReference type="NCBI Taxonomy" id="151549"/>
    <lineage>
        <taxon>Eukaryota</taxon>
        <taxon>Metazoa</taxon>
        <taxon>Ecdysozoa</taxon>
        <taxon>Arthropoda</taxon>
        <taxon>Hexapoda</taxon>
        <taxon>Insecta</taxon>
        <taxon>Pterygota</taxon>
        <taxon>Neoptera</taxon>
        <taxon>Endopterygota</taxon>
        <taxon>Lepidoptera</taxon>
        <taxon>Glossata</taxon>
        <taxon>Ditrysia</taxon>
        <taxon>Tineoidea</taxon>
        <taxon>Psychidae</taxon>
        <taxon>Oiketicinae</taxon>
        <taxon>Eumeta</taxon>
    </lineage>
</organism>
<dbReference type="Proteomes" id="UP000299102">
    <property type="component" value="Unassembled WGS sequence"/>
</dbReference>
<comment type="caution">
    <text evidence="1">The sequence shown here is derived from an EMBL/GenBank/DDBJ whole genome shotgun (WGS) entry which is preliminary data.</text>
</comment>
<gene>
    <name evidence="1" type="ORF">EVAR_87084_1</name>
</gene>
<sequence length="82" mass="9239">MVVIEVNSRVKNGVKIVWASGSKRKSGQGKTQVWGVAMPELDTGSRASLVTDQTWSDASFNLVYYVSDFSKPTKEWKEDWLK</sequence>
<name>A0A4C1VQA5_EUMVA</name>
<evidence type="ECO:0000313" key="2">
    <source>
        <dbReference type="Proteomes" id="UP000299102"/>
    </source>
</evidence>
<proteinExistence type="predicted"/>
<keyword evidence="2" id="KW-1185">Reference proteome</keyword>
<protein>
    <submittedName>
        <fullName evidence="1">Uncharacterized protein</fullName>
    </submittedName>
</protein>
<accession>A0A4C1VQA5</accession>
<dbReference type="AlphaFoldDB" id="A0A4C1VQA5"/>
<dbReference type="EMBL" id="BGZK01000388">
    <property type="protein sequence ID" value="GBP40821.1"/>
    <property type="molecule type" value="Genomic_DNA"/>
</dbReference>